<evidence type="ECO:0000313" key="7">
    <source>
        <dbReference type="EMBL" id="OMJ14916.1"/>
    </source>
</evidence>
<feature type="compositionally biased region" description="Basic and acidic residues" evidence="5">
    <location>
        <begin position="80"/>
        <end position="94"/>
    </location>
</feature>
<comment type="caution">
    <text evidence="7">The sequence shown here is derived from an EMBL/GenBank/DDBJ whole genome shotgun (WGS) entry which is preliminary data.</text>
</comment>
<feature type="region of interest" description="Disordered" evidence="5">
    <location>
        <begin position="61"/>
        <end position="100"/>
    </location>
</feature>
<evidence type="ECO:0000256" key="1">
    <source>
        <dbReference type="ARBA" id="ARBA00004370"/>
    </source>
</evidence>
<dbReference type="OrthoDB" id="412647at2759"/>
<gene>
    <name evidence="7" type="ORF">AYI70_g7606</name>
</gene>
<keyword evidence="2 6" id="KW-0472">Membrane</keyword>
<evidence type="ECO:0000256" key="2">
    <source>
        <dbReference type="ARBA" id="ARBA00023136"/>
    </source>
</evidence>
<dbReference type="InterPro" id="IPR005629">
    <property type="entry name" value="Skn1/Kre6/Sbg1"/>
</dbReference>
<keyword evidence="6" id="KW-0812">Transmembrane</keyword>
<reference evidence="7 8" key="1">
    <citation type="submission" date="2017-01" db="EMBL/GenBank/DDBJ databases">
        <authorList>
            <person name="Mah S.A."/>
            <person name="Swanson W.J."/>
            <person name="Moy G.W."/>
            <person name="Vacquier V.D."/>
        </authorList>
    </citation>
    <scope>NUCLEOTIDE SEQUENCE [LARGE SCALE GENOMIC DNA]</scope>
    <source>
        <strain evidence="7 8">GSMNP</strain>
    </source>
</reference>
<dbReference type="STRING" id="133412.A0A1R1XJY3"/>
<proteinExistence type="predicted"/>
<evidence type="ECO:0000256" key="4">
    <source>
        <dbReference type="ARBA" id="ARBA00023316"/>
    </source>
</evidence>
<evidence type="ECO:0000313" key="8">
    <source>
        <dbReference type="Proteomes" id="UP000187283"/>
    </source>
</evidence>
<name>A0A1R1XJY3_9FUNG</name>
<feature type="compositionally biased region" description="Polar residues" evidence="5">
    <location>
        <begin position="1"/>
        <end position="17"/>
    </location>
</feature>
<keyword evidence="3" id="KW-0325">Glycoprotein</keyword>
<dbReference type="PANTHER" id="PTHR31361:SF1">
    <property type="entry name" value="BETA-GLUCAN SYNTHESIS-ASSOCIATED PROTEIN KRE6-RELATED"/>
    <property type="match status" value="1"/>
</dbReference>
<dbReference type="GO" id="GO:0005789">
    <property type="term" value="C:endoplasmic reticulum membrane"/>
    <property type="evidence" value="ECO:0007669"/>
    <property type="project" value="TreeGrafter"/>
</dbReference>
<dbReference type="EMBL" id="LSSN01002855">
    <property type="protein sequence ID" value="OMJ14916.1"/>
    <property type="molecule type" value="Genomic_DNA"/>
</dbReference>
<comment type="subcellular location">
    <subcellularLocation>
        <location evidence="1">Membrane</location>
    </subcellularLocation>
</comment>
<accession>A0A1R1XJY3</accession>
<keyword evidence="8" id="KW-1185">Reference proteome</keyword>
<evidence type="ECO:0000256" key="6">
    <source>
        <dbReference type="SAM" id="Phobius"/>
    </source>
</evidence>
<dbReference type="GO" id="GO:0015926">
    <property type="term" value="F:glucosidase activity"/>
    <property type="evidence" value="ECO:0007669"/>
    <property type="project" value="TreeGrafter"/>
</dbReference>
<dbReference type="GO" id="GO:0071555">
    <property type="term" value="P:cell wall organization"/>
    <property type="evidence" value="ECO:0007669"/>
    <property type="project" value="UniProtKB-KW"/>
</dbReference>
<keyword evidence="6" id="KW-1133">Transmembrane helix</keyword>
<evidence type="ECO:0000256" key="5">
    <source>
        <dbReference type="SAM" id="MobiDB-lite"/>
    </source>
</evidence>
<keyword evidence="4" id="KW-0961">Cell wall biogenesis/degradation</keyword>
<dbReference type="PANTHER" id="PTHR31361">
    <property type="entry name" value="BETA-GLUCAN SYNTHESIS-ASSOCIATED PROTEIN KRE6-RELATED"/>
    <property type="match status" value="1"/>
</dbReference>
<dbReference type="Pfam" id="PF03935">
    <property type="entry name" value="SKN1_KRE6_Sbg1"/>
    <property type="match status" value="1"/>
</dbReference>
<dbReference type="GO" id="GO:0005886">
    <property type="term" value="C:plasma membrane"/>
    <property type="evidence" value="ECO:0007669"/>
    <property type="project" value="TreeGrafter"/>
</dbReference>
<feature type="transmembrane region" description="Helical" evidence="6">
    <location>
        <begin position="120"/>
        <end position="143"/>
    </location>
</feature>
<sequence length="240" mass="27405">MNSENSNSLKAPQTPKSALSFDVEENVSANEKKRVYSLDAQQSHDNESTFADIREINSLKKFSNDERRTSSGTYSKNKKVNGDKEENGESDSMKSADMNSSRRLSLKNRVIVSSGPLSRALPVVLVLLSLITLFIIVPLLSFFNYGRKFTPKEDPFRDIDYYDILFYQQAENSSVKNQPLIPSNFKIDPDTPEDKKVYRSSKGKDWKLVFSDEFNVDGRTFMPGNDSVWYFNILLCIIKH</sequence>
<organism evidence="7 8">
    <name type="scientific">Smittium culicis</name>
    <dbReference type="NCBI Taxonomy" id="133412"/>
    <lineage>
        <taxon>Eukaryota</taxon>
        <taxon>Fungi</taxon>
        <taxon>Fungi incertae sedis</taxon>
        <taxon>Zoopagomycota</taxon>
        <taxon>Kickxellomycotina</taxon>
        <taxon>Harpellomycetes</taxon>
        <taxon>Harpellales</taxon>
        <taxon>Legeriomycetaceae</taxon>
        <taxon>Smittium</taxon>
    </lineage>
</organism>
<feature type="region of interest" description="Disordered" evidence="5">
    <location>
        <begin position="1"/>
        <end position="21"/>
    </location>
</feature>
<dbReference type="GO" id="GO:0006078">
    <property type="term" value="P:(1-&gt;6)-beta-D-glucan biosynthetic process"/>
    <property type="evidence" value="ECO:0007669"/>
    <property type="project" value="TreeGrafter"/>
</dbReference>
<dbReference type="Proteomes" id="UP000187283">
    <property type="component" value="Unassembled WGS sequence"/>
</dbReference>
<evidence type="ECO:0000256" key="3">
    <source>
        <dbReference type="ARBA" id="ARBA00023180"/>
    </source>
</evidence>
<dbReference type="AlphaFoldDB" id="A0A1R1XJY3"/>
<protein>
    <submittedName>
        <fullName evidence="7">Beta-glucan synthesis-associated protein KRE6</fullName>
    </submittedName>
</protein>